<gene>
    <name evidence="3" type="ORF">HCN44_007725</name>
</gene>
<organism evidence="3 4">
    <name type="scientific">Aphidius gifuensis</name>
    <name type="common">Parasitoid wasp</name>
    <dbReference type="NCBI Taxonomy" id="684658"/>
    <lineage>
        <taxon>Eukaryota</taxon>
        <taxon>Metazoa</taxon>
        <taxon>Ecdysozoa</taxon>
        <taxon>Arthropoda</taxon>
        <taxon>Hexapoda</taxon>
        <taxon>Insecta</taxon>
        <taxon>Pterygota</taxon>
        <taxon>Neoptera</taxon>
        <taxon>Endopterygota</taxon>
        <taxon>Hymenoptera</taxon>
        <taxon>Apocrita</taxon>
        <taxon>Ichneumonoidea</taxon>
        <taxon>Braconidae</taxon>
        <taxon>Aphidiinae</taxon>
        <taxon>Aphidius</taxon>
    </lineage>
</organism>
<dbReference type="PANTHER" id="PTHR14969:SF13">
    <property type="entry name" value="AT30094P"/>
    <property type="match status" value="1"/>
</dbReference>
<dbReference type="InterPro" id="IPR036938">
    <property type="entry name" value="PAP2/HPO_sf"/>
</dbReference>
<evidence type="ECO:0000313" key="3">
    <source>
        <dbReference type="EMBL" id="KAF7989195.1"/>
    </source>
</evidence>
<name>A0A835CQI0_APHGI</name>
<evidence type="ECO:0000313" key="4">
    <source>
        <dbReference type="Proteomes" id="UP000639338"/>
    </source>
</evidence>
<feature type="transmembrane region" description="Helical" evidence="1">
    <location>
        <begin position="43"/>
        <end position="68"/>
    </location>
</feature>
<feature type="transmembrane region" description="Helical" evidence="1">
    <location>
        <begin position="167"/>
        <end position="189"/>
    </location>
</feature>
<reference evidence="3 4" key="1">
    <citation type="submission" date="2020-08" db="EMBL/GenBank/DDBJ databases">
        <title>Aphidius gifuensis genome sequencing and assembly.</title>
        <authorList>
            <person name="Du Z."/>
        </authorList>
    </citation>
    <scope>NUCLEOTIDE SEQUENCE [LARGE SCALE GENOMIC DNA]</scope>
    <source>
        <strain evidence="3">YNYX2018</strain>
        <tissue evidence="3">Adults</tissue>
    </source>
</reference>
<dbReference type="PANTHER" id="PTHR14969">
    <property type="entry name" value="SPHINGOSINE-1-PHOSPHATE PHOSPHOHYDROLASE"/>
    <property type="match status" value="1"/>
</dbReference>
<dbReference type="InterPro" id="IPR000326">
    <property type="entry name" value="PAP2/HPO"/>
</dbReference>
<dbReference type="SMART" id="SM00014">
    <property type="entry name" value="acidPPc"/>
    <property type="match status" value="1"/>
</dbReference>
<protein>
    <recommendedName>
        <fullName evidence="2">Phosphatidic acid phosphatase type 2/haloperoxidase domain-containing protein</fullName>
    </recommendedName>
</protein>
<keyword evidence="4" id="KW-1185">Reference proteome</keyword>
<dbReference type="Pfam" id="PF01569">
    <property type="entry name" value="PAP2"/>
    <property type="match status" value="1"/>
</dbReference>
<dbReference type="CDD" id="cd03391">
    <property type="entry name" value="PAP2_containing_2_like"/>
    <property type="match status" value="1"/>
</dbReference>
<proteinExistence type="predicted"/>
<keyword evidence="1" id="KW-0812">Transmembrane</keyword>
<evidence type="ECO:0000259" key="2">
    <source>
        <dbReference type="SMART" id="SM00014"/>
    </source>
</evidence>
<sequence>MKMKTERREIPSLLKKVLTTDVHLTDAFVNQTERFLPLRQIKIYYKFLEVSGHGLLWLSGWLAFIWIANNKNLYQMQVNLLIGLLFDILTVAILKAVTRRRRPSDNKNSFELGPDKFSFPSGHASRASLITFFFFSIHPVSSVFILTFFSWTISICLSRILLRKHYFLDIICGISLGIMEGFFINMIYLKRATCVEFVSWITDEKLDGGEFHV</sequence>
<dbReference type="EMBL" id="JACMRX010000005">
    <property type="protein sequence ID" value="KAF7989195.1"/>
    <property type="molecule type" value="Genomic_DNA"/>
</dbReference>
<accession>A0A835CQI0</accession>
<dbReference type="OrthoDB" id="10266771at2759"/>
<evidence type="ECO:0000256" key="1">
    <source>
        <dbReference type="SAM" id="Phobius"/>
    </source>
</evidence>
<comment type="caution">
    <text evidence="3">The sequence shown here is derived from an EMBL/GenBank/DDBJ whole genome shotgun (WGS) entry which is preliminary data.</text>
</comment>
<feature type="transmembrane region" description="Helical" evidence="1">
    <location>
        <begin position="80"/>
        <end position="97"/>
    </location>
</feature>
<dbReference type="SUPFAM" id="SSF48317">
    <property type="entry name" value="Acid phosphatase/Vanadium-dependent haloperoxidase"/>
    <property type="match status" value="1"/>
</dbReference>
<dbReference type="Proteomes" id="UP000639338">
    <property type="component" value="Unassembled WGS sequence"/>
</dbReference>
<dbReference type="GO" id="GO:0042392">
    <property type="term" value="F:sphingosine-1-phosphate phosphatase activity"/>
    <property type="evidence" value="ECO:0007669"/>
    <property type="project" value="TreeGrafter"/>
</dbReference>
<dbReference type="AlphaFoldDB" id="A0A835CQI0"/>
<keyword evidence="1" id="KW-1133">Transmembrane helix</keyword>
<feature type="domain" description="Phosphatidic acid phosphatase type 2/haloperoxidase" evidence="2">
    <location>
        <begin position="75"/>
        <end position="185"/>
    </location>
</feature>
<dbReference type="Gene3D" id="1.20.144.10">
    <property type="entry name" value="Phosphatidic acid phosphatase type 2/haloperoxidase"/>
    <property type="match status" value="1"/>
</dbReference>
<keyword evidence="1" id="KW-0472">Membrane</keyword>